<keyword evidence="3" id="KW-1185">Reference proteome</keyword>
<dbReference type="Proteomes" id="UP000076858">
    <property type="component" value="Unassembled WGS sequence"/>
</dbReference>
<reference evidence="2 3" key="1">
    <citation type="submission" date="2016-03" db="EMBL/GenBank/DDBJ databases">
        <title>EvidentialGene: Evidence-directed Construction of Genes on Genomes.</title>
        <authorList>
            <person name="Gilbert D.G."/>
            <person name="Choi J.-H."/>
            <person name="Mockaitis K."/>
            <person name="Colbourne J."/>
            <person name="Pfrender M."/>
        </authorList>
    </citation>
    <scope>NUCLEOTIDE SEQUENCE [LARGE SCALE GENOMIC DNA]</scope>
    <source>
        <strain evidence="2 3">Xinb3</strain>
        <tissue evidence="2">Complete organism</tissue>
    </source>
</reference>
<dbReference type="STRING" id="35525.A0A162Q182"/>
<accession>A0A162Q182</accession>
<organism evidence="2 3">
    <name type="scientific">Daphnia magna</name>
    <dbReference type="NCBI Taxonomy" id="35525"/>
    <lineage>
        <taxon>Eukaryota</taxon>
        <taxon>Metazoa</taxon>
        <taxon>Ecdysozoa</taxon>
        <taxon>Arthropoda</taxon>
        <taxon>Crustacea</taxon>
        <taxon>Branchiopoda</taxon>
        <taxon>Diplostraca</taxon>
        <taxon>Cladocera</taxon>
        <taxon>Anomopoda</taxon>
        <taxon>Daphniidae</taxon>
        <taxon>Daphnia</taxon>
    </lineage>
</organism>
<dbReference type="GO" id="GO:0046592">
    <property type="term" value="F:polyamine oxidase activity"/>
    <property type="evidence" value="ECO:0007669"/>
    <property type="project" value="TreeGrafter"/>
</dbReference>
<dbReference type="Gene3D" id="3.50.50.60">
    <property type="entry name" value="FAD/NAD(P)-binding domain"/>
    <property type="match status" value="1"/>
</dbReference>
<dbReference type="Pfam" id="PF01593">
    <property type="entry name" value="Amino_oxidase"/>
    <property type="match status" value="1"/>
</dbReference>
<dbReference type="EMBL" id="LRGB01000389">
    <property type="protein sequence ID" value="KZS19314.1"/>
    <property type="molecule type" value="Genomic_DNA"/>
</dbReference>
<dbReference type="PANTHER" id="PTHR10742">
    <property type="entry name" value="FLAVIN MONOAMINE OXIDASE"/>
    <property type="match status" value="1"/>
</dbReference>
<evidence type="ECO:0000313" key="2">
    <source>
        <dbReference type="EMBL" id="KZS19314.1"/>
    </source>
</evidence>
<dbReference type="InterPro" id="IPR050281">
    <property type="entry name" value="Flavin_monoamine_oxidase"/>
</dbReference>
<feature type="domain" description="Amine oxidase" evidence="1">
    <location>
        <begin position="18"/>
        <end position="487"/>
    </location>
</feature>
<dbReference type="AlphaFoldDB" id="A0A162Q182"/>
<evidence type="ECO:0000313" key="3">
    <source>
        <dbReference type="Proteomes" id="UP000076858"/>
    </source>
</evidence>
<name>A0A162Q182_9CRUS</name>
<dbReference type="Gene3D" id="3.90.660.10">
    <property type="match status" value="1"/>
</dbReference>
<dbReference type="InterPro" id="IPR036188">
    <property type="entry name" value="FAD/NAD-bd_sf"/>
</dbReference>
<gene>
    <name evidence="2" type="ORF">APZ42_014171</name>
</gene>
<dbReference type="PANTHER" id="PTHR10742:SF398">
    <property type="entry name" value="AMINE OXIDASE DOMAIN-CONTAINING PROTEIN-RELATED"/>
    <property type="match status" value="1"/>
</dbReference>
<protein>
    <submittedName>
        <fullName evidence="2">Peroxisomal N-acetyl-spermine/spermidine oxidase</fullName>
    </submittedName>
</protein>
<dbReference type="OrthoDB" id="5046242at2759"/>
<dbReference type="SUPFAM" id="SSF51905">
    <property type="entry name" value="FAD/NAD(P)-binding domain"/>
    <property type="match status" value="1"/>
</dbReference>
<comment type="caution">
    <text evidence="2">The sequence shown here is derived from an EMBL/GenBank/DDBJ whole genome shotgun (WGS) entry which is preliminary data.</text>
</comment>
<dbReference type="InterPro" id="IPR002937">
    <property type="entry name" value="Amino_oxidase"/>
</dbReference>
<sequence length="499" mass="55950">MIEALALMKHVIIVGAGVSGLAAASRLIHNGLIPSSVTILEAQNHIGGRVHTIVTNEGIPLELGAQWVHGQEGNVVFEMGKAAQELNTDIQTLESSGFADNVVFGFEDYKISKEQLRELMQFVESLEDISKSELSKWNKSLGEYYEEKFKEFLDGGSVSTLDRSVAQAFFEWYHLMENVIDGSDNWEETCGSGHLHYQECPGDPLVTWKRGYSTLFNILMKDLPCCHNGLQMPLSDRIFLNKAVDTIDWDPSCDTAEGEKKIEITCTDGTLYVADFVIITSSLGFLKSNFDSLFVPSLPPFKKRAIQGLGFGTVDKIFIKFKNPWWSSDWGGVSLLRRRPEGVKSNALRSQWSDHILGFYTVCLHPKMLIAWVTGKAAREAEKLSENEILEVCSTLLKKYVGADFAYTEPTGLIRSTWFNNPFTLGSYSYRSMKSKEMNVWASDLAQPVYDSSGYPRLFFAGEATHDFFYSTVHGAVETGWREADRIAKYCNGFQNAKL</sequence>
<dbReference type="SUPFAM" id="SSF54373">
    <property type="entry name" value="FAD-linked reductases, C-terminal domain"/>
    <property type="match status" value="1"/>
</dbReference>
<proteinExistence type="predicted"/>
<evidence type="ECO:0000259" key="1">
    <source>
        <dbReference type="Pfam" id="PF01593"/>
    </source>
</evidence>